<dbReference type="InterPro" id="IPR049092">
    <property type="entry name" value="MIOS_a-sol"/>
</dbReference>
<dbReference type="CDD" id="cd16691">
    <property type="entry name" value="mRING-H2-C3H3C2_Mio"/>
    <property type="match status" value="1"/>
</dbReference>
<evidence type="ECO:0000259" key="6">
    <source>
        <dbReference type="Pfam" id="PF17034"/>
    </source>
</evidence>
<dbReference type="EMBL" id="JACYCD010000044">
    <property type="protein sequence ID" value="KAF8712313.1"/>
    <property type="molecule type" value="Genomic_DNA"/>
</dbReference>
<dbReference type="Gene3D" id="2.130.10.10">
    <property type="entry name" value="YVTN repeat-like/Quinoprotein amine dehydrogenase"/>
    <property type="match status" value="1"/>
</dbReference>
<feature type="domain" description="GATOR2 complex protein MIO zinc-ribbon like" evidence="6">
    <location>
        <begin position="1171"/>
        <end position="1293"/>
    </location>
</feature>
<dbReference type="SMART" id="SM00320">
    <property type="entry name" value="WD40"/>
    <property type="match status" value="3"/>
</dbReference>
<keyword evidence="2" id="KW-0853">WD repeat</keyword>
<comment type="similarity">
    <text evidence="1">Belongs to the WD repeat mio family.</text>
</comment>
<dbReference type="InterPro" id="IPR019328">
    <property type="entry name" value="PIGH-H_dom"/>
</dbReference>
<dbReference type="PANTHER" id="PTHR16453">
    <property type="entry name" value="WD40 DOMAIN-CONTAINING PROTEIN MIO FAMILY MEMBER"/>
    <property type="match status" value="1"/>
</dbReference>
<dbReference type="PANTHER" id="PTHR16453:SF9">
    <property type="entry name" value="GATOR COMPLEX PROTEIN MIOS"/>
    <property type="match status" value="1"/>
</dbReference>
<feature type="domain" description="MIOS-like alpha-solenoid" evidence="7">
    <location>
        <begin position="899"/>
        <end position="1048"/>
    </location>
</feature>
<evidence type="ECO:0000313" key="8">
    <source>
        <dbReference type="EMBL" id="KAF8712313.1"/>
    </source>
</evidence>
<feature type="region of interest" description="Disordered" evidence="4">
    <location>
        <begin position="619"/>
        <end position="696"/>
    </location>
</feature>
<dbReference type="Pfam" id="PF17034">
    <property type="entry name" value="zinc_ribbon_16"/>
    <property type="match status" value="1"/>
</dbReference>
<accession>A0A8H7HXN4</accession>
<dbReference type="InterPro" id="IPR015943">
    <property type="entry name" value="WD40/YVTN_repeat-like_dom_sf"/>
</dbReference>
<dbReference type="GO" id="GO:0005737">
    <property type="term" value="C:cytoplasm"/>
    <property type="evidence" value="ECO:0007669"/>
    <property type="project" value="TreeGrafter"/>
</dbReference>
<reference evidence="8" key="1">
    <citation type="submission" date="2020-09" db="EMBL/GenBank/DDBJ databases">
        <title>Comparative genome analyses of four rice-infecting Rhizoctonia solani isolates reveal extensive enrichment of homogalacturonan modification genes.</title>
        <authorList>
            <person name="Lee D.-Y."/>
            <person name="Jeon J."/>
            <person name="Kim K.-T."/>
            <person name="Cheong K."/>
            <person name="Song H."/>
            <person name="Choi G."/>
            <person name="Ko J."/>
            <person name="Opiyo S.O."/>
            <person name="Zuo S."/>
            <person name="Madhav S."/>
            <person name="Lee Y.-H."/>
            <person name="Wang G.-L."/>
        </authorList>
    </citation>
    <scope>NUCLEOTIDE SEQUENCE</scope>
    <source>
        <strain evidence="8">AG1-IA WGL</strain>
    </source>
</reference>
<feature type="compositionally biased region" description="Polar residues" evidence="4">
    <location>
        <begin position="682"/>
        <end position="691"/>
    </location>
</feature>
<feature type="region of interest" description="Disordered" evidence="4">
    <location>
        <begin position="842"/>
        <end position="872"/>
    </location>
</feature>
<proteinExistence type="inferred from homology"/>
<evidence type="ECO:0000259" key="5">
    <source>
        <dbReference type="Pfam" id="PF10181"/>
    </source>
</evidence>
<dbReference type="OrthoDB" id="341486at2759"/>
<sequence>MSSVRLKNENSRSKAGVLIKSRGIDLVVKEFNGGIVEYRVKREPITSIQVRDGVIGAAVAFLAVAIESIFVFPSVGIQLETCRGLVFLGQYVLSAGASRYFLPLAGISDIVINEGLCGWNVRRYLAVLSAGESRLHVVFQNIDPPFPVLKEVYHGLRETLFDEWDEEEGPTQVNQGKDAGEVRTLATQSDLVHMRCLAWSPHPAIDDLVAVGLTTGTVELFRLNSKFSPMDPNYLAVGLEKTRNEPSLLIWDIERSARTLPSPSLALPSFQRTVPRLPATRPAMPLVGPGEIRPLQYYGSTEVIHSLAFLPGTPHILIAGIGTKRIGMYDLRSPGVATAPTSNPPSGNANQPLAYYTKAVYGITVDPLDENRFASFGDDMNIRLWDRRWTDPVMTWTEMDAGANTDPRTCNVSAIQFSKARRGVLGSLMKDANVVRLWDILDHRREVLDQTEAIDNSTARWSNYQVNRTHSRGTSVTSTAASHTHGAAGTLPDGPILFNTTISGFSKKGLSSFAFAPPQQPSPLTPRIVTVSRDGGLNISAVLKSDLQAWSSRGMLASTSRARLNSKIKCNSKDETIEIHTSWNTEGEWIIPEPWEVGDEQPEPTTGDALGLAPTLSITNERSGRALDRQSVPSVKKTAASRSSSAAPSGRSYSPAALRRIPLGKHRRIRSASPLPLDPESGTDNNDTSAVIGNDSLGISPAISESHWKGTSADPQTLKKGSRIELALREDITMVMRRRAIKGYGIKNFSRNADIISETQPSGSNLVYMWRWLEASREILSAGASSRINGLEFKYQGVLGIWEGFSPAAGTHASNQNHTSAVDSPTYSPLLGAPIPPAHPSPALGYNANLGLSRPPSQRGGKRGERHRSPQRDNYDAAISILNMRRDSLADNGGENGAAFMGTDSRELGSKRRFGRLGRRRLALALCGWDISNTEVRADIARWLKEGKCTKAACWAVFLNDFKLAVEALMHSSDEMHRIISGIVVAAETEPDKRLKGTWREHCQKLGSRLEDPYLRIMMAHLAFDDWIAVVEEVAIPLRDRLNIALRFLDDGQLGQFFQSVKKELERSGDLEALLFTGLTVSGLRVLQRYVDNTGDVQTAAILSALVCPGMLQDERSERWVSVYQDLLDGWRMFHQRCQFDIEKGEILRELVLNGDREPFEWVPRQLAMRCNFCDKIVSATGPTDFGKSMSAGLPTAYDRTKLNFCPHCRNALPKCEVCLMSLSGPLCDFLRDSELSHMDSTHDTFDDALVFCQTCRHGGHAVHIMEWFFGNEESETLGHRECPVADCTCNCALEFGHEDVADV</sequence>
<dbReference type="SUPFAM" id="SSF50978">
    <property type="entry name" value="WD40 repeat-like"/>
    <property type="match status" value="1"/>
</dbReference>
<dbReference type="Pfam" id="PF21720">
    <property type="entry name" value="MIOS_WD40"/>
    <property type="match status" value="1"/>
</dbReference>
<evidence type="ECO:0000313" key="9">
    <source>
        <dbReference type="Proteomes" id="UP000602905"/>
    </source>
</evidence>
<comment type="caution">
    <text evidence="8">The sequence shown here is derived from an EMBL/GenBank/DDBJ whole genome shotgun (WGS) entry which is preliminary data.</text>
</comment>
<dbReference type="GO" id="GO:1904263">
    <property type="term" value="P:positive regulation of TORC1 signaling"/>
    <property type="evidence" value="ECO:0007669"/>
    <property type="project" value="TreeGrafter"/>
</dbReference>
<evidence type="ECO:0000256" key="1">
    <source>
        <dbReference type="ARBA" id="ARBA00009713"/>
    </source>
</evidence>
<feature type="non-terminal residue" evidence="8">
    <location>
        <position position="1304"/>
    </location>
</feature>
<evidence type="ECO:0000256" key="2">
    <source>
        <dbReference type="ARBA" id="ARBA00022574"/>
    </source>
</evidence>
<evidence type="ECO:0000256" key="4">
    <source>
        <dbReference type="SAM" id="MobiDB-lite"/>
    </source>
</evidence>
<feature type="domain" description="Phosphatidylinositol N-acetylglucosaminyltransferase subunit H conserved" evidence="5">
    <location>
        <begin position="68"/>
        <end position="140"/>
    </location>
</feature>
<evidence type="ECO:0000256" key="3">
    <source>
        <dbReference type="ARBA" id="ARBA00022737"/>
    </source>
</evidence>
<feature type="compositionally biased region" description="Low complexity" evidence="4">
    <location>
        <begin position="640"/>
        <end position="657"/>
    </location>
</feature>
<dbReference type="Pfam" id="PF10181">
    <property type="entry name" value="PIG-H"/>
    <property type="match status" value="1"/>
</dbReference>
<gene>
    <name evidence="8" type="ORF">RHS03_01119</name>
</gene>
<dbReference type="InterPro" id="IPR036322">
    <property type="entry name" value="WD40_repeat_dom_sf"/>
</dbReference>
<name>A0A8H7HXN4_9AGAM</name>
<protein>
    <submittedName>
        <fullName evidence="8">WD40 repeats protein</fullName>
    </submittedName>
</protein>
<dbReference type="InterPro" id="IPR037593">
    <property type="entry name" value="MIOS/Sea4"/>
</dbReference>
<organism evidence="8 9">
    <name type="scientific">Rhizoctonia solani</name>
    <dbReference type="NCBI Taxonomy" id="456999"/>
    <lineage>
        <taxon>Eukaryota</taxon>
        <taxon>Fungi</taxon>
        <taxon>Dikarya</taxon>
        <taxon>Basidiomycota</taxon>
        <taxon>Agaricomycotina</taxon>
        <taxon>Agaricomycetes</taxon>
        <taxon>Cantharellales</taxon>
        <taxon>Ceratobasidiaceae</taxon>
        <taxon>Rhizoctonia</taxon>
    </lineage>
</organism>
<dbReference type="InterPro" id="IPR031488">
    <property type="entry name" value="Zn_ribbon_mio"/>
</dbReference>
<dbReference type="Pfam" id="PF21719">
    <property type="entry name" value="MIOS_a-sol"/>
    <property type="match status" value="1"/>
</dbReference>
<dbReference type="Proteomes" id="UP000602905">
    <property type="component" value="Unassembled WGS sequence"/>
</dbReference>
<keyword evidence="3" id="KW-0677">Repeat</keyword>
<dbReference type="InterPro" id="IPR001680">
    <property type="entry name" value="WD40_rpt"/>
</dbReference>
<evidence type="ECO:0000259" key="7">
    <source>
        <dbReference type="Pfam" id="PF21719"/>
    </source>
</evidence>